<sequence length="506" mass="56225">MTDYETLLETGQDAPVVVEGVIDHVLPYPQDADPATSPYWSVLFRRGAQANPDNKEQGELILSRATHQAIDWTRGFKFLRFSCQEWPESDPLSGRHTLGEQQLGRLELGLGDAWRTVYRSGEPVTAWVEGVARDYVWNYRDRIEHLTVMNDDQVYLYSQMNHESYPEDPQIPDLSSLSGRTVRFGFSRPPVPFEHPVKDAGRRAALISGQVAQVDWGTPHPYRAGWIHFTNVAPILDSLVLPPGVTAITGVPTQMNAALLSGQVDIANISAVEFIRNADVLEALPDFSVAVLGPVYSVNLFHTRPLEDLRRVALTAQSAMSVALLEVLLRERGLSPVLERAEGEAETLLAQGFDGVLRIGDSALREWYGVVGPLTPETTMTGLPHAARGITVTDLAEEWFRLTGHPFTFAVWAYRKDNPPPSELVQAMREARREGIGHLAAVAERHAQKLGLPARVVQHYLWNFRYHLEAPDRLGLHEFAAKAVPGHAPLTFGPRPGEERTRSAAD</sequence>
<dbReference type="Pfam" id="PF02621">
    <property type="entry name" value="VitK2_biosynth"/>
    <property type="match status" value="1"/>
</dbReference>
<organism evidence="6 7">
    <name type="scientific">Deinococcus daejeonensis</name>
    <dbReference type="NCBI Taxonomy" id="1007098"/>
    <lineage>
        <taxon>Bacteria</taxon>
        <taxon>Thermotogati</taxon>
        <taxon>Deinococcota</taxon>
        <taxon>Deinococci</taxon>
        <taxon>Deinococcales</taxon>
        <taxon>Deinococcaceae</taxon>
        <taxon>Deinococcus</taxon>
    </lineage>
</organism>
<dbReference type="PANTHER" id="PTHR37690:SF1">
    <property type="entry name" value="CHORISMATE DEHYDRATASE"/>
    <property type="match status" value="1"/>
</dbReference>
<gene>
    <name evidence="4" type="primary">mqnA</name>
    <name evidence="6" type="ORF">GCM10010842_15270</name>
</gene>
<evidence type="ECO:0000256" key="2">
    <source>
        <dbReference type="ARBA" id="ARBA00022428"/>
    </source>
</evidence>
<dbReference type="EC" id="4.2.1.151" evidence="4"/>
<keyword evidence="2 4" id="KW-0474">Menaquinone biosynthesis</keyword>
<reference evidence="7" key="1">
    <citation type="journal article" date="2019" name="Int. J. Syst. Evol. Microbiol.">
        <title>The Global Catalogue of Microorganisms (GCM) 10K type strain sequencing project: providing services to taxonomists for standard genome sequencing and annotation.</title>
        <authorList>
            <consortium name="The Broad Institute Genomics Platform"/>
            <consortium name="The Broad Institute Genome Sequencing Center for Infectious Disease"/>
            <person name="Wu L."/>
            <person name="Ma J."/>
        </authorList>
    </citation>
    <scope>NUCLEOTIDE SEQUENCE [LARGE SCALE GENOMIC DNA]</scope>
    <source>
        <strain evidence="7">JCM 16918</strain>
    </source>
</reference>
<dbReference type="SUPFAM" id="SSF53850">
    <property type="entry name" value="Periplasmic binding protein-like II"/>
    <property type="match status" value="1"/>
</dbReference>
<evidence type="ECO:0000313" key="7">
    <source>
        <dbReference type="Proteomes" id="UP000645517"/>
    </source>
</evidence>
<dbReference type="EMBL" id="BMOR01000004">
    <property type="protein sequence ID" value="GGN35436.1"/>
    <property type="molecule type" value="Genomic_DNA"/>
</dbReference>
<dbReference type="HAMAP" id="MF_00995">
    <property type="entry name" value="MqnA"/>
    <property type="match status" value="1"/>
</dbReference>
<dbReference type="InterPro" id="IPR003773">
    <property type="entry name" value="Menaquinone_biosynth"/>
</dbReference>
<dbReference type="CDD" id="cd13634">
    <property type="entry name" value="PBP2_Sco4506"/>
    <property type="match status" value="1"/>
</dbReference>
<evidence type="ECO:0000256" key="1">
    <source>
        <dbReference type="ARBA" id="ARBA00004863"/>
    </source>
</evidence>
<accession>A0ABQ2IZ77</accession>
<comment type="function">
    <text evidence="4">Catalyzes the dehydration of chorismate into 3-[(1-carboxyvinyl)oxy]benzoate, a step in the biosynthesis of menaquinone (MK, vitamin K2).</text>
</comment>
<feature type="region of interest" description="Disordered" evidence="5">
    <location>
        <begin position="487"/>
        <end position="506"/>
    </location>
</feature>
<proteinExistence type="inferred from homology"/>
<evidence type="ECO:0000256" key="3">
    <source>
        <dbReference type="ARBA" id="ARBA00023239"/>
    </source>
</evidence>
<dbReference type="Proteomes" id="UP000645517">
    <property type="component" value="Unassembled WGS sequence"/>
</dbReference>
<dbReference type="PANTHER" id="PTHR37690">
    <property type="entry name" value="CHORISMATE DEHYDRATASE"/>
    <property type="match status" value="1"/>
</dbReference>
<keyword evidence="7" id="KW-1185">Reference proteome</keyword>
<dbReference type="InterPro" id="IPR030868">
    <property type="entry name" value="MqnA"/>
</dbReference>
<evidence type="ECO:0000256" key="4">
    <source>
        <dbReference type="HAMAP-Rule" id="MF_00995"/>
    </source>
</evidence>
<dbReference type="Gene3D" id="3.40.190.10">
    <property type="entry name" value="Periplasmic binding protein-like II"/>
    <property type="match status" value="2"/>
</dbReference>
<protein>
    <recommendedName>
        <fullName evidence="4">Chorismate dehydratase</fullName>
        <ecNumber evidence="4">4.2.1.151</ecNumber>
    </recommendedName>
    <alternativeName>
        <fullName evidence="4">Menaquinone biosynthetic enzyme MqnA</fullName>
    </alternativeName>
</protein>
<evidence type="ECO:0000313" key="6">
    <source>
        <dbReference type="EMBL" id="GGN35436.1"/>
    </source>
</evidence>
<comment type="similarity">
    <text evidence="4">Belongs to the MqnA/MqnD family. MqnA subfamily.</text>
</comment>
<evidence type="ECO:0000256" key="5">
    <source>
        <dbReference type="SAM" id="MobiDB-lite"/>
    </source>
</evidence>
<comment type="pathway">
    <text evidence="1 4">Quinol/quinone metabolism; menaquinone biosynthesis.</text>
</comment>
<comment type="caution">
    <text evidence="6">The sequence shown here is derived from an EMBL/GenBank/DDBJ whole genome shotgun (WGS) entry which is preliminary data.</text>
</comment>
<feature type="compositionally biased region" description="Basic and acidic residues" evidence="5">
    <location>
        <begin position="496"/>
        <end position="506"/>
    </location>
</feature>
<name>A0ABQ2IZ77_9DEIO</name>
<comment type="catalytic activity">
    <reaction evidence="4">
        <text>chorismate = 3-[(1-carboxyvinyl)-oxy]benzoate + H2O</text>
        <dbReference type="Rhea" id="RHEA:40051"/>
        <dbReference type="ChEBI" id="CHEBI:15377"/>
        <dbReference type="ChEBI" id="CHEBI:29748"/>
        <dbReference type="ChEBI" id="CHEBI:76981"/>
        <dbReference type="EC" id="4.2.1.151"/>
    </reaction>
</comment>
<keyword evidence="3 4" id="KW-0456">Lyase</keyword>